<proteinExistence type="predicted"/>
<dbReference type="Proteomes" id="UP000694853">
    <property type="component" value="Unplaced"/>
</dbReference>
<reference evidence="2" key="2">
    <citation type="submission" date="2025-08" db="UniProtKB">
        <authorList>
            <consortium name="RefSeq"/>
        </authorList>
    </citation>
    <scope>IDENTIFICATION</scope>
    <source>
        <tissue evidence="2">Young leaves</tissue>
    </source>
</reference>
<dbReference type="PANTHER" id="PTHR31672">
    <property type="entry name" value="BNACNNG10540D PROTEIN"/>
    <property type="match status" value="1"/>
</dbReference>
<accession>A0A8B8MIW4</accession>
<gene>
    <name evidence="2" type="primary">LOC113874655</name>
</gene>
<dbReference type="PANTHER" id="PTHR31672:SF13">
    <property type="entry name" value="F-BOX PROTEIN CPR30-LIKE"/>
    <property type="match status" value="1"/>
</dbReference>
<organism evidence="1 2">
    <name type="scientific">Abrus precatorius</name>
    <name type="common">Indian licorice</name>
    <name type="synonym">Glycine abrus</name>
    <dbReference type="NCBI Taxonomy" id="3816"/>
    <lineage>
        <taxon>Eukaryota</taxon>
        <taxon>Viridiplantae</taxon>
        <taxon>Streptophyta</taxon>
        <taxon>Embryophyta</taxon>
        <taxon>Tracheophyta</taxon>
        <taxon>Spermatophyta</taxon>
        <taxon>Magnoliopsida</taxon>
        <taxon>eudicotyledons</taxon>
        <taxon>Gunneridae</taxon>
        <taxon>Pentapetalae</taxon>
        <taxon>rosids</taxon>
        <taxon>fabids</taxon>
        <taxon>Fabales</taxon>
        <taxon>Fabaceae</taxon>
        <taxon>Papilionoideae</taxon>
        <taxon>50 kb inversion clade</taxon>
        <taxon>NPAAA clade</taxon>
        <taxon>indigoferoid/millettioid clade</taxon>
        <taxon>Abreae</taxon>
        <taxon>Abrus</taxon>
    </lineage>
</organism>
<dbReference type="SUPFAM" id="SSF81383">
    <property type="entry name" value="F-box domain"/>
    <property type="match status" value="1"/>
</dbReference>
<evidence type="ECO:0000313" key="2">
    <source>
        <dbReference type="RefSeq" id="XP_027368671.1"/>
    </source>
</evidence>
<keyword evidence="1" id="KW-1185">Reference proteome</keyword>
<dbReference type="GeneID" id="113874655"/>
<dbReference type="KEGG" id="aprc:113874655"/>
<dbReference type="InterPro" id="IPR050796">
    <property type="entry name" value="SCF_F-box_component"/>
</dbReference>
<dbReference type="RefSeq" id="XP_027368671.1">
    <property type="nucleotide sequence ID" value="XM_027512870.1"/>
</dbReference>
<reference evidence="1" key="1">
    <citation type="journal article" date="2019" name="Toxins">
        <title>Detection of Abrin-Like and Prepropulchellin-Like Toxin Genes and Transcripts Using Whole Genome Sequencing and Full-Length Transcript Sequencing of Abrus precatorius.</title>
        <authorList>
            <person name="Hovde B.T."/>
            <person name="Daligault H.E."/>
            <person name="Hanschen E.R."/>
            <person name="Kunde Y.A."/>
            <person name="Johnson M.B."/>
            <person name="Starkenburg S.R."/>
            <person name="Johnson S.L."/>
        </authorList>
    </citation>
    <scope>NUCLEOTIDE SEQUENCE [LARGE SCALE GENOMIC DNA]</scope>
</reference>
<protein>
    <submittedName>
        <fullName evidence="2">Uncharacterized protein LOC113874655</fullName>
    </submittedName>
</protein>
<sequence>MLSVSLALLSPLLPEADKFKMKLLENQNFVRKTGGMLPVKCLLRFKCVSKLWLRIISDPGFEKYHYERTAARTHKLLSIPSSASDVRSIDPDASLHDESVSAALNLHFLPPNAEILLNRRFLYFPFLYGFVYDPSTNDHMVVLSCNFGSDASATGVEVFSLRANMWIQTEALYYGNDVPNNFRVESLLNGAIHWLISFLL</sequence>
<dbReference type="AlphaFoldDB" id="A0A8B8MIW4"/>
<evidence type="ECO:0000313" key="1">
    <source>
        <dbReference type="Proteomes" id="UP000694853"/>
    </source>
</evidence>
<dbReference type="InterPro" id="IPR036047">
    <property type="entry name" value="F-box-like_dom_sf"/>
</dbReference>
<name>A0A8B8MIW4_ABRPR</name>
<dbReference type="OrthoDB" id="591557at2759"/>